<accession>A0AAD1HNW5</accession>
<dbReference type="Pfam" id="PF01979">
    <property type="entry name" value="Amidohydro_1"/>
    <property type="match status" value="1"/>
</dbReference>
<dbReference type="GO" id="GO:0004038">
    <property type="term" value="F:allantoinase activity"/>
    <property type="evidence" value="ECO:0007669"/>
    <property type="project" value="UniProtKB-EC"/>
</dbReference>
<evidence type="ECO:0000256" key="3">
    <source>
        <dbReference type="ARBA" id="ARBA00010368"/>
    </source>
</evidence>
<comment type="subunit">
    <text evidence="4">Homotetramer.</text>
</comment>
<dbReference type="GO" id="GO:0008270">
    <property type="term" value="F:zinc ion binding"/>
    <property type="evidence" value="ECO:0007669"/>
    <property type="project" value="InterPro"/>
</dbReference>
<keyword evidence="6" id="KW-0479">Metal-binding</keyword>
<dbReference type="Proteomes" id="UP000467327">
    <property type="component" value="Chromosome"/>
</dbReference>
<dbReference type="GO" id="GO:0005737">
    <property type="term" value="C:cytoplasm"/>
    <property type="evidence" value="ECO:0007669"/>
    <property type="project" value="TreeGrafter"/>
</dbReference>
<dbReference type="EMBL" id="AP022561">
    <property type="protein sequence ID" value="BBX08195.1"/>
    <property type="molecule type" value="Genomic_DNA"/>
</dbReference>
<dbReference type="InterPro" id="IPR017593">
    <property type="entry name" value="Allantoinase"/>
</dbReference>
<comment type="pathway">
    <text evidence="2">Nitrogen metabolism; (S)-allantoin degradation; allantoate from (S)-allantoin: step 1/1.</text>
</comment>
<dbReference type="InterPro" id="IPR050138">
    <property type="entry name" value="DHOase/Allantoinase_Hydrolase"/>
</dbReference>
<proteinExistence type="inferred from homology"/>
<dbReference type="AlphaFoldDB" id="A0AAD1HNW5"/>
<dbReference type="PANTHER" id="PTHR43668:SF2">
    <property type="entry name" value="ALLANTOINASE"/>
    <property type="match status" value="1"/>
</dbReference>
<evidence type="ECO:0000256" key="8">
    <source>
        <dbReference type="ARBA" id="ARBA00022833"/>
    </source>
</evidence>
<evidence type="ECO:0000256" key="7">
    <source>
        <dbReference type="ARBA" id="ARBA00022801"/>
    </source>
</evidence>
<protein>
    <recommendedName>
        <fullName evidence="5">allantoinase</fullName>
        <ecNumber evidence="5">3.5.2.5</ecNumber>
    </recommendedName>
</protein>
<gene>
    <name evidence="10" type="primary">allB</name>
    <name evidence="10" type="ORF">MAIC_29980</name>
</gene>
<reference evidence="10 11" key="1">
    <citation type="journal article" date="2019" name="Emerg. Microbes Infect.">
        <title>Comprehensive subspecies identification of 175 nontuberculous mycobacteria species based on 7547 genomic profiles.</title>
        <authorList>
            <person name="Matsumoto Y."/>
            <person name="Kinjo T."/>
            <person name="Motooka D."/>
            <person name="Nabeya D."/>
            <person name="Jung N."/>
            <person name="Uechi K."/>
            <person name="Horii T."/>
            <person name="Iida T."/>
            <person name="Fujita J."/>
            <person name="Nakamura S."/>
        </authorList>
    </citation>
    <scope>NUCLEOTIDE SEQUENCE [LARGE SCALE GENOMIC DNA]</scope>
    <source>
        <strain evidence="10 11">JCM 6376</strain>
    </source>
</reference>
<evidence type="ECO:0000256" key="2">
    <source>
        <dbReference type="ARBA" id="ARBA00004968"/>
    </source>
</evidence>
<dbReference type="InterPro" id="IPR032466">
    <property type="entry name" value="Metal_Hydrolase"/>
</dbReference>
<sequence length="448" mass="46840">MTTAAVEHVIRAPRAVIDGVVRPAAIGLADGMIRVVAGVDEKLAGDGETVFGPDVVVLPGLVDTHVHIDDPGTDWEGFDSATAAALAGGITTVVDMPLDCDPVTTTMAALEAKRSAADGACHVDTGFWGGIVPDNLESFGELAGAGVFGFKCFLSESGNADFPPLDPDQLRTAMAVVAELDSVLLVHAESERVLTDCPEPAGRSYDDFLRSRPDAAEEDAVRMVLDAVAATGARAHIVHVSSAEVLPMIAEAKAAGLPVTAETCPHYLTFAAETIPEGGTVFAACPPIRGGDNRDLLWAALADGTLDMVVSDHSPCAPHHKDLTGGDFGRAFGGISSLQIALPALWTQARRRGFAVHEVSRWMAQAPAELAGMTDRGAIAPGRRADFCVFDPDASWVVRGAELQHRHPVTPYEGSALTGAIRQTWRGGRPAGEDSRGNLLAAGLREPA</sequence>
<comment type="similarity">
    <text evidence="3">Belongs to the metallo-dependent hydrolases superfamily. Allantoinase family.</text>
</comment>
<evidence type="ECO:0000256" key="4">
    <source>
        <dbReference type="ARBA" id="ARBA00011881"/>
    </source>
</evidence>
<dbReference type="NCBIfam" id="TIGR03178">
    <property type="entry name" value="allantoinase"/>
    <property type="match status" value="1"/>
</dbReference>
<dbReference type="PANTHER" id="PTHR43668">
    <property type="entry name" value="ALLANTOINASE"/>
    <property type="match status" value="1"/>
</dbReference>
<dbReference type="SUPFAM" id="SSF51556">
    <property type="entry name" value="Metallo-dependent hydrolases"/>
    <property type="match status" value="1"/>
</dbReference>
<dbReference type="GO" id="GO:0050897">
    <property type="term" value="F:cobalt ion binding"/>
    <property type="evidence" value="ECO:0007669"/>
    <property type="project" value="InterPro"/>
</dbReference>
<dbReference type="KEGG" id="maic:MAIC_29980"/>
<dbReference type="Gene3D" id="3.20.20.140">
    <property type="entry name" value="Metal-dependent hydrolases"/>
    <property type="match status" value="1"/>
</dbReference>
<organism evidence="10 11">
    <name type="scientific">Mycolicibacterium aichiense</name>
    <dbReference type="NCBI Taxonomy" id="1799"/>
    <lineage>
        <taxon>Bacteria</taxon>
        <taxon>Bacillati</taxon>
        <taxon>Actinomycetota</taxon>
        <taxon>Actinomycetes</taxon>
        <taxon>Mycobacteriales</taxon>
        <taxon>Mycobacteriaceae</taxon>
        <taxon>Mycolicibacterium</taxon>
    </lineage>
</organism>
<dbReference type="RefSeq" id="WP_115320243.1">
    <property type="nucleotide sequence ID" value="NZ_AP022561.1"/>
</dbReference>
<feature type="domain" description="Amidohydrolase-related" evidence="9">
    <location>
        <begin position="56"/>
        <end position="429"/>
    </location>
</feature>
<evidence type="ECO:0000256" key="5">
    <source>
        <dbReference type="ARBA" id="ARBA00012863"/>
    </source>
</evidence>
<evidence type="ECO:0000259" key="9">
    <source>
        <dbReference type="Pfam" id="PF01979"/>
    </source>
</evidence>
<name>A0AAD1HNW5_9MYCO</name>
<dbReference type="InterPro" id="IPR011059">
    <property type="entry name" value="Metal-dep_hydrolase_composite"/>
</dbReference>
<comment type="cofactor">
    <cofactor evidence="1">
        <name>Zn(2+)</name>
        <dbReference type="ChEBI" id="CHEBI:29105"/>
    </cofactor>
</comment>
<dbReference type="SUPFAM" id="SSF51338">
    <property type="entry name" value="Composite domain of metallo-dependent hydrolases"/>
    <property type="match status" value="1"/>
</dbReference>
<evidence type="ECO:0000256" key="1">
    <source>
        <dbReference type="ARBA" id="ARBA00001947"/>
    </source>
</evidence>
<dbReference type="GO" id="GO:0006145">
    <property type="term" value="P:purine nucleobase catabolic process"/>
    <property type="evidence" value="ECO:0007669"/>
    <property type="project" value="TreeGrafter"/>
</dbReference>
<evidence type="ECO:0000256" key="6">
    <source>
        <dbReference type="ARBA" id="ARBA00022723"/>
    </source>
</evidence>
<evidence type="ECO:0000313" key="10">
    <source>
        <dbReference type="EMBL" id="BBX08195.1"/>
    </source>
</evidence>
<dbReference type="EC" id="3.5.2.5" evidence="5"/>
<keyword evidence="11" id="KW-1185">Reference proteome</keyword>
<dbReference type="InterPro" id="IPR006680">
    <property type="entry name" value="Amidohydro-rel"/>
</dbReference>
<keyword evidence="7" id="KW-0378">Hydrolase</keyword>
<evidence type="ECO:0000313" key="11">
    <source>
        <dbReference type="Proteomes" id="UP000467327"/>
    </source>
</evidence>
<dbReference type="GO" id="GO:0000256">
    <property type="term" value="P:allantoin catabolic process"/>
    <property type="evidence" value="ECO:0007669"/>
    <property type="project" value="InterPro"/>
</dbReference>
<keyword evidence="8" id="KW-0862">Zinc</keyword>